<keyword evidence="2" id="KW-1185">Reference proteome</keyword>
<dbReference type="Proteomes" id="UP000094769">
    <property type="component" value="Unassembled WGS sequence"/>
</dbReference>
<reference evidence="1 2" key="1">
    <citation type="submission" date="2016-06" db="EMBL/GenBank/DDBJ databases">
        <title>Genome sequence of endosymbiont of Candidatus Endolucinida thiodiazotropha.</title>
        <authorList>
            <person name="Poehlein A."/>
            <person name="Koenig S."/>
            <person name="Heiden S.E."/>
            <person name="Thuermer A."/>
            <person name="Voget S."/>
            <person name="Daniel R."/>
            <person name="Markert S."/>
            <person name="Gros O."/>
            <person name="Schweder T."/>
        </authorList>
    </citation>
    <scope>NUCLEOTIDE SEQUENCE [LARGE SCALE GENOMIC DNA]</scope>
    <source>
        <strain evidence="1 2">COS</strain>
    </source>
</reference>
<dbReference type="EMBL" id="MARB01000012">
    <property type="protein sequence ID" value="ODJ87436.1"/>
    <property type="molecule type" value="Genomic_DNA"/>
</dbReference>
<dbReference type="AlphaFoldDB" id="A0A7Z0VLJ9"/>
<comment type="caution">
    <text evidence="1">The sequence shown here is derived from an EMBL/GenBank/DDBJ whole genome shotgun (WGS) entry which is preliminary data.</text>
</comment>
<gene>
    <name evidence="1" type="ORF">CODIS_24110</name>
</gene>
<proteinExistence type="predicted"/>
<protein>
    <submittedName>
        <fullName evidence="1">Uncharacterized protein</fullName>
    </submittedName>
</protein>
<evidence type="ECO:0000313" key="1">
    <source>
        <dbReference type="EMBL" id="ODJ87436.1"/>
    </source>
</evidence>
<sequence length="120" mass="13495">MAPLDEAMSDQEIVAKRAQERWGLLIEGRVESAYEYLSTGYRQVTPFPHYQKTVKGVGIWKSAEVSEVSCESAEVCTAVVDIRVVIRYPLMKGPVETGNQIKEKWVKDGDGNWGFLPTMN</sequence>
<accession>A0A7Z0VLJ9</accession>
<organism evidence="1 2">
    <name type="scientific">Candidatus Thiodiazotropha endolucinida</name>
    <dbReference type="NCBI Taxonomy" id="1655433"/>
    <lineage>
        <taxon>Bacteria</taxon>
        <taxon>Pseudomonadati</taxon>
        <taxon>Pseudomonadota</taxon>
        <taxon>Gammaproteobacteria</taxon>
        <taxon>Chromatiales</taxon>
        <taxon>Sedimenticolaceae</taxon>
        <taxon>Candidatus Thiodiazotropha</taxon>
    </lineage>
</organism>
<name>A0A7Z0VLJ9_9GAMM</name>
<evidence type="ECO:0000313" key="2">
    <source>
        <dbReference type="Proteomes" id="UP000094769"/>
    </source>
</evidence>